<sequence>MQELPIVYCRGYAGPTSQIDSTVNDPFYGFNEGATHTRVNGDGDPMFYQFEGPLLRLLGERAYQVLVRGSQKELLATAADGSLPQKSIWIHRFYDEAATTYAAPAPRSGNLFDRAITWTEDLVREHAQAQGFDIEQAARELYDLVLMVREKTGAPKVFLVAHSMGGLVARCMMQKVCEEDGRIPAKELVAKFCTYATPHGGIVFTGALLNWLMETFGPAGSDIFSPPKMYGYLTPGKKFGDRPIGVAWDPRVIPPSVFDVDDVFCIIGTDQNDFTLAKLGVGPRSDGLVLIENAYVKGAHRAFVYKSHSGPYGEVNSEEGYQNLSRFLFGHWSVQVELSNLPPASVVAAQPDVAWQADLQLAIRGLSVLITEQKAVHYNPVQLNSEIAQHAPGSPGEDSVDAPIPLVGTFLFSKEPPADLPPTQVTPGVGDAPSPAVAAPTAASAPASAPAPAREGWWHRFVDSVGGEHEQAAPVDVPLENPLDPTIPAVAAQAVSAVADDLAAGAGADAGAAPAGGAASDYARLSQDLSRYALTLRVYQVITRNGVFDFSSNLEQVGDWQDVLIVDIGRSADGRFGAWTGWNSAVPGAINQLGQMADALALTPDPQDPNVIRAVLDLPPAARALPVFGPAAQLAFTIVNRDAKG</sequence>
<feature type="compositionally biased region" description="Low complexity" evidence="1">
    <location>
        <begin position="432"/>
        <end position="450"/>
    </location>
</feature>
<feature type="domain" description="DUF676" evidence="2">
    <location>
        <begin position="134"/>
        <end position="211"/>
    </location>
</feature>
<dbReference type="RefSeq" id="WP_179607259.1">
    <property type="nucleotide sequence ID" value="NZ_BAABEH010000001.1"/>
</dbReference>
<dbReference type="Pfam" id="PF05057">
    <property type="entry name" value="DUF676"/>
    <property type="match status" value="1"/>
</dbReference>
<dbReference type="InterPro" id="IPR029058">
    <property type="entry name" value="AB_hydrolase_fold"/>
</dbReference>
<accession>A0A853CX74</accession>
<dbReference type="AlphaFoldDB" id="A0A853CX74"/>
<dbReference type="Gene3D" id="3.40.50.1820">
    <property type="entry name" value="alpha/beta hydrolase"/>
    <property type="match status" value="1"/>
</dbReference>
<evidence type="ECO:0000313" key="4">
    <source>
        <dbReference type="Proteomes" id="UP000578352"/>
    </source>
</evidence>
<reference evidence="3 4" key="1">
    <citation type="submission" date="2020-07" db="EMBL/GenBank/DDBJ databases">
        <title>Sequencing the genomes of 1000 actinobacteria strains.</title>
        <authorList>
            <person name="Klenk H.-P."/>
        </authorList>
    </citation>
    <scope>NUCLEOTIDE SEQUENCE [LARGE SCALE GENOMIC DNA]</scope>
    <source>
        <strain evidence="3 4">DSM 15165</strain>
    </source>
</reference>
<organism evidence="3 4">
    <name type="scientific">Leifsonia shinshuensis</name>
    <dbReference type="NCBI Taxonomy" id="150026"/>
    <lineage>
        <taxon>Bacteria</taxon>
        <taxon>Bacillati</taxon>
        <taxon>Actinomycetota</taxon>
        <taxon>Actinomycetes</taxon>
        <taxon>Micrococcales</taxon>
        <taxon>Microbacteriaceae</taxon>
        <taxon>Leifsonia</taxon>
    </lineage>
</organism>
<evidence type="ECO:0000259" key="2">
    <source>
        <dbReference type="Pfam" id="PF05057"/>
    </source>
</evidence>
<dbReference type="EMBL" id="JACCFL010000001">
    <property type="protein sequence ID" value="NYJ24849.1"/>
    <property type="molecule type" value="Genomic_DNA"/>
</dbReference>
<name>A0A853CX74_9MICO</name>
<protein>
    <submittedName>
        <fullName evidence="3">Pimeloyl-ACP methyl ester carboxylesterase</fullName>
    </submittedName>
</protein>
<dbReference type="SUPFAM" id="SSF53474">
    <property type="entry name" value="alpha/beta-Hydrolases"/>
    <property type="match status" value="1"/>
</dbReference>
<feature type="region of interest" description="Disordered" evidence="1">
    <location>
        <begin position="415"/>
        <end position="450"/>
    </location>
</feature>
<proteinExistence type="predicted"/>
<dbReference type="InterPro" id="IPR007751">
    <property type="entry name" value="DUF676_lipase-like"/>
</dbReference>
<evidence type="ECO:0000313" key="3">
    <source>
        <dbReference type="EMBL" id="NYJ24849.1"/>
    </source>
</evidence>
<gene>
    <name evidence="3" type="ORF">HNR13_003136</name>
</gene>
<evidence type="ECO:0000256" key="1">
    <source>
        <dbReference type="SAM" id="MobiDB-lite"/>
    </source>
</evidence>
<comment type="caution">
    <text evidence="3">The sequence shown here is derived from an EMBL/GenBank/DDBJ whole genome shotgun (WGS) entry which is preliminary data.</text>
</comment>
<dbReference type="Proteomes" id="UP000578352">
    <property type="component" value="Unassembled WGS sequence"/>
</dbReference>